<evidence type="ECO:0000256" key="2">
    <source>
        <dbReference type="ARBA" id="ARBA00011344"/>
    </source>
</evidence>
<dbReference type="SUPFAM" id="SSF54427">
    <property type="entry name" value="NTF2-like"/>
    <property type="match status" value="1"/>
</dbReference>
<dbReference type="InterPro" id="IPR032710">
    <property type="entry name" value="NTF2-like_dom_sf"/>
</dbReference>
<dbReference type="Gene3D" id="3.10.450.50">
    <property type="match status" value="1"/>
</dbReference>
<dbReference type="InterPro" id="IPR007627">
    <property type="entry name" value="RNA_pol_sigma70_r2"/>
</dbReference>
<dbReference type="InterPro" id="IPR013324">
    <property type="entry name" value="RNA_pol_sigma_r3/r4-like"/>
</dbReference>
<dbReference type="SUPFAM" id="SSF88659">
    <property type="entry name" value="Sigma3 and sigma4 domains of RNA polymerase sigma factors"/>
    <property type="match status" value="1"/>
</dbReference>
<dbReference type="RefSeq" id="WP_320288017.1">
    <property type="nucleotide sequence ID" value="NZ_JAVIIW010000015.1"/>
</dbReference>
<dbReference type="Pfam" id="PF08281">
    <property type="entry name" value="Sigma70_r4_2"/>
    <property type="match status" value="1"/>
</dbReference>
<evidence type="ECO:0000313" key="10">
    <source>
        <dbReference type="Proteomes" id="UP001287059"/>
    </source>
</evidence>
<keyword evidence="4" id="KW-0731">Sigma factor</keyword>
<evidence type="ECO:0000259" key="7">
    <source>
        <dbReference type="Pfam" id="PF04542"/>
    </source>
</evidence>
<dbReference type="PANTHER" id="PTHR43133:SF8">
    <property type="entry name" value="RNA POLYMERASE SIGMA FACTOR HI_1459-RELATED"/>
    <property type="match status" value="1"/>
</dbReference>
<gene>
    <name evidence="9" type="ORF">RFN28_14485</name>
</gene>
<comment type="similarity">
    <text evidence="1">Belongs to the sigma-70 factor family. ECF subfamily.</text>
</comment>
<dbReference type="Gene3D" id="1.10.1740.10">
    <property type="match status" value="1"/>
</dbReference>
<dbReference type="Pfam" id="PF04542">
    <property type="entry name" value="Sigma70_r2"/>
    <property type="match status" value="1"/>
</dbReference>
<dbReference type="SUPFAM" id="SSF88946">
    <property type="entry name" value="Sigma2 domain of RNA polymerase sigma factors"/>
    <property type="match status" value="1"/>
</dbReference>
<dbReference type="InterPro" id="IPR014284">
    <property type="entry name" value="RNA_pol_sigma-70_dom"/>
</dbReference>
<sequence>MCRPWRHGARKRCRSRNMNTDEFEDRLKALRPRLHRYCARMTGSAVNGEDVLQDTLVKALHARAQGSEVDNLEAWLFRIAHNASLDFMRDRARNTVVPLTEDVEAAAIPEADIVAIGFQTFLRLPELQRCTVILKDVLGHSVDEIASIAECTPAAAKSALQRGRAALRRLAQAPEDTRLPLMSDSDRSKITAYVQLFRSGDFDAIRAMLADDVKLDLVNRLQLEGRDKIGLYFTRYAQETKWRFALGAVEGQPAMLVFDSTGPMEKPAHFVLIDWSQSRIIGIRDFLFAPYVLEAIDWVRLG</sequence>
<comment type="caution">
    <text evidence="9">The sequence shown here is derived from an EMBL/GenBank/DDBJ whole genome shotgun (WGS) entry which is preliminary data.</text>
</comment>
<evidence type="ECO:0000256" key="3">
    <source>
        <dbReference type="ARBA" id="ARBA00023015"/>
    </source>
</evidence>
<dbReference type="InterPro" id="IPR013325">
    <property type="entry name" value="RNA_pol_sigma_r2"/>
</dbReference>
<reference evidence="9 10" key="1">
    <citation type="submission" date="2023-08" db="EMBL/GenBank/DDBJ databases">
        <title>Implementing the SeqCode for naming new Mesorhizobium species isolated from Vachellia karroo root nodules.</title>
        <authorList>
            <person name="Van Lill M."/>
        </authorList>
    </citation>
    <scope>NUCLEOTIDE SEQUENCE [LARGE SCALE GENOMIC DNA]</scope>
    <source>
        <strain evidence="9 10">VK24D</strain>
    </source>
</reference>
<feature type="domain" description="RNA polymerase sigma factor 70 region 4 type 2" evidence="8">
    <location>
        <begin position="123"/>
        <end position="167"/>
    </location>
</feature>
<dbReference type="Gene3D" id="1.10.10.10">
    <property type="entry name" value="Winged helix-like DNA-binding domain superfamily/Winged helix DNA-binding domain"/>
    <property type="match status" value="1"/>
</dbReference>
<proteinExistence type="inferred from homology"/>
<evidence type="ECO:0000259" key="8">
    <source>
        <dbReference type="Pfam" id="PF08281"/>
    </source>
</evidence>
<dbReference type="InterPro" id="IPR036388">
    <property type="entry name" value="WH-like_DNA-bd_sf"/>
</dbReference>
<keyword evidence="3" id="KW-0805">Transcription regulation</keyword>
<dbReference type="Proteomes" id="UP001287059">
    <property type="component" value="Unassembled WGS sequence"/>
</dbReference>
<dbReference type="NCBIfam" id="TIGR02937">
    <property type="entry name" value="sigma70-ECF"/>
    <property type="match status" value="1"/>
</dbReference>
<dbReference type="EMBL" id="JAVIIW010000015">
    <property type="protein sequence ID" value="MDX8479680.1"/>
    <property type="molecule type" value="Genomic_DNA"/>
</dbReference>
<feature type="domain" description="RNA polymerase sigma-70 region 2" evidence="7">
    <location>
        <begin position="28"/>
        <end position="93"/>
    </location>
</feature>
<accession>A0ABU4XYA9</accession>
<dbReference type="PANTHER" id="PTHR43133">
    <property type="entry name" value="RNA POLYMERASE ECF-TYPE SIGMA FACTO"/>
    <property type="match status" value="1"/>
</dbReference>
<evidence type="ECO:0000256" key="6">
    <source>
        <dbReference type="ARBA" id="ARBA00023163"/>
    </source>
</evidence>
<evidence type="ECO:0000313" key="9">
    <source>
        <dbReference type="EMBL" id="MDX8479680.1"/>
    </source>
</evidence>
<name>A0ABU4XYA9_9HYPH</name>
<comment type="subunit">
    <text evidence="2">Interacts transiently with the RNA polymerase catalytic core formed by RpoA, RpoB, RpoC and RpoZ (2 alpha, 1 beta, 1 beta' and 1 omega subunit) to form the RNA polymerase holoenzyme that can initiate transcription.</text>
</comment>
<keyword evidence="5" id="KW-0238">DNA-binding</keyword>
<dbReference type="InterPro" id="IPR013249">
    <property type="entry name" value="RNA_pol_sigma70_r4_t2"/>
</dbReference>
<dbReference type="InterPro" id="IPR039425">
    <property type="entry name" value="RNA_pol_sigma-70-like"/>
</dbReference>
<protein>
    <submittedName>
        <fullName evidence="9">Sigma-70 family RNA polymerase sigma factor</fullName>
    </submittedName>
</protein>
<keyword evidence="10" id="KW-1185">Reference proteome</keyword>
<evidence type="ECO:0000256" key="1">
    <source>
        <dbReference type="ARBA" id="ARBA00010641"/>
    </source>
</evidence>
<organism evidence="9 10">
    <name type="scientific">Mesorhizobium album</name>
    <dbReference type="NCBI Taxonomy" id="3072314"/>
    <lineage>
        <taxon>Bacteria</taxon>
        <taxon>Pseudomonadati</taxon>
        <taxon>Pseudomonadota</taxon>
        <taxon>Alphaproteobacteria</taxon>
        <taxon>Hyphomicrobiales</taxon>
        <taxon>Phyllobacteriaceae</taxon>
        <taxon>Mesorhizobium</taxon>
    </lineage>
</organism>
<evidence type="ECO:0000256" key="5">
    <source>
        <dbReference type="ARBA" id="ARBA00023125"/>
    </source>
</evidence>
<evidence type="ECO:0000256" key="4">
    <source>
        <dbReference type="ARBA" id="ARBA00023082"/>
    </source>
</evidence>
<keyword evidence="6" id="KW-0804">Transcription</keyword>